<feature type="region of interest" description="Disordered" evidence="2">
    <location>
        <begin position="16"/>
        <end position="37"/>
    </location>
</feature>
<feature type="domain" description="CCHC-type" evidence="3">
    <location>
        <begin position="159"/>
        <end position="174"/>
    </location>
</feature>
<evidence type="ECO:0000313" key="4">
    <source>
        <dbReference type="EMBL" id="KAG5620547.1"/>
    </source>
</evidence>
<dbReference type="PROSITE" id="PS50158">
    <property type="entry name" value="ZF_CCHC"/>
    <property type="match status" value="1"/>
</dbReference>
<sequence>DSKECYKKRDKIKVRDSYSNPPVCGNTHGKEGEGSHTSQLDEKIIGVEAGLLTLNKRLVVVENNFSSLELVALGGLDEVKSNLIELEEVDETVVAGVVGPVNIRETRIETPRPKEFRGERNVEDIKNFLWQMNAYFKHSFNLRKNYEGRKKGVSHREGCYLCGETTHAARYCPSLSKLSAIVAAQKQQEEAEMQIGRSSKE</sequence>
<proteinExistence type="predicted"/>
<dbReference type="AlphaFoldDB" id="A0A9J6A8E0"/>
<dbReference type="GO" id="GO:0008270">
    <property type="term" value="F:zinc ion binding"/>
    <property type="evidence" value="ECO:0007669"/>
    <property type="project" value="UniProtKB-KW"/>
</dbReference>
<keyword evidence="1" id="KW-0862">Zinc</keyword>
<keyword evidence="1" id="KW-0479">Metal-binding</keyword>
<name>A0A9J6A8E0_SOLCO</name>
<dbReference type="InterPro" id="IPR001878">
    <property type="entry name" value="Znf_CCHC"/>
</dbReference>
<feature type="compositionally biased region" description="Basic and acidic residues" evidence="2">
    <location>
        <begin position="28"/>
        <end position="37"/>
    </location>
</feature>
<keyword evidence="5" id="KW-1185">Reference proteome</keyword>
<gene>
    <name evidence="4" type="ORF">H5410_005765</name>
</gene>
<evidence type="ECO:0000256" key="1">
    <source>
        <dbReference type="PROSITE-ProRule" id="PRU00047"/>
    </source>
</evidence>
<dbReference type="OrthoDB" id="1000653at2759"/>
<dbReference type="GO" id="GO:0003676">
    <property type="term" value="F:nucleic acid binding"/>
    <property type="evidence" value="ECO:0007669"/>
    <property type="project" value="InterPro"/>
</dbReference>
<evidence type="ECO:0000256" key="2">
    <source>
        <dbReference type="SAM" id="MobiDB-lite"/>
    </source>
</evidence>
<keyword evidence="1" id="KW-0863">Zinc-finger</keyword>
<feature type="non-terminal residue" evidence="4">
    <location>
        <position position="201"/>
    </location>
</feature>
<organism evidence="4 5">
    <name type="scientific">Solanum commersonii</name>
    <name type="common">Commerson's wild potato</name>
    <name type="synonym">Commerson's nightshade</name>
    <dbReference type="NCBI Taxonomy" id="4109"/>
    <lineage>
        <taxon>Eukaryota</taxon>
        <taxon>Viridiplantae</taxon>
        <taxon>Streptophyta</taxon>
        <taxon>Embryophyta</taxon>
        <taxon>Tracheophyta</taxon>
        <taxon>Spermatophyta</taxon>
        <taxon>Magnoliopsida</taxon>
        <taxon>eudicotyledons</taxon>
        <taxon>Gunneridae</taxon>
        <taxon>Pentapetalae</taxon>
        <taxon>asterids</taxon>
        <taxon>lamiids</taxon>
        <taxon>Solanales</taxon>
        <taxon>Solanaceae</taxon>
        <taxon>Solanoideae</taxon>
        <taxon>Solaneae</taxon>
        <taxon>Solanum</taxon>
    </lineage>
</organism>
<reference evidence="4 5" key="1">
    <citation type="submission" date="2020-09" db="EMBL/GenBank/DDBJ databases">
        <title>De no assembly of potato wild relative species, Solanum commersonii.</title>
        <authorList>
            <person name="Cho K."/>
        </authorList>
    </citation>
    <scope>NUCLEOTIDE SEQUENCE [LARGE SCALE GENOMIC DNA]</scope>
    <source>
        <strain evidence="4">LZ3.2</strain>
        <tissue evidence="4">Leaf</tissue>
    </source>
</reference>
<accession>A0A9J6A8E0</accession>
<evidence type="ECO:0000259" key="3">
    <source>
        <dbReference type="PROSITE" id="PS50158"/>
    </source>
</evidence>
<comment type="caution">
    <text evidence="4">The sequence shown here is derived from an EMBL/GenBank/DDBJ whole genome shotgun (WGS) entry which is preliminary data.</text>
</comment>
<protein>
    <recommendedName>
        <fullName evidence="3">CCHC-type domain-containing protein</fullName>
    </recommendedName>
</protein>
<dbReference type="Proteomes" id="UP000824120">
    <property type="component" value="Chromosome 2"/>
</dbReference>
<dbReference type="EMBL" id="JACXVP010000002">
    <property type="protein sequence ID" value="KAG5620547.1"/>
    <property type="molecule type" value="Genomic_DNA"/>
</dbReference>
<evidence type="ECO:0000313" key="5">
    <source>
        <dbReference type="Proteomes" id="UP000824120"/>
    </source>
</evidence>